<keyword evidence="4" id="KW-1185">Reference proteome</keyword>
<feature type="chain" id="PRO_5009385998" evidence="1">
    <location>
        <begin position="19"/>
        <end position="285"/>
    </location>
</feature>
<reference evidence="3" key="4">
    <citation type="journal article" date="2015" name="G3 (Bethesda)">
        <title>Genome sequences of three phytopathogenic species of the Magnaporthaceae family of fungi.</title>
        <authorList>
            <person name="Okagaki L.H."/>
            <person name="Nunes C.C."/>
            <person name="Sailsbery J."/>
            <person name="Clay B."/>
            <person name="Brown D."/>
            <person name="John T."/>
            <person name="Oh Y."/>
            <person name="Young N."/>
            <person name="Fitzgerald M."/>
            <person name="Haas B.J."/>
            <person name="Zeng Q."/>
            <person name="Young S."/>
            <person name="Adiconis X."/>
            <person name="Fan L."/>
            <person name="Levin J.Z."/>
            <person name="Mitchell T.K."/>
            <person name="Okubara P.A."/>
            <person name="Farman M.L."/>
            <person name="Kohn L.M."/>
            <person name="Birren B."/>
            <person name="Ma L.-J."/>
            <person name="Dean R.A."/>
        </authorList>
    </citation>
    <scope>NUCLEOTIDE SEQUENCE</scope>
    <source>
        <strain evidence="3">ATCC 64411 / 73-15</strain>
    </source>
</reference>
<accession>A0A0C4EA24</accession>
<reference evidence="2" key="1">
    <citation type="submission" date="2010-05" db="EMBL/GenBank/DDBJ databases">
        <title>The Genome Sequence of Magnaporthe poae strain ATCC 64411.</title>
        <authorList>
            <consortium name="The Broad Institute Genome Sequencing Platform"/>
            <consortium name="Broad Institute Genome Sequencing Center for Infectious Disease"/>
            <person name="Ma L.-J."/>
            <person name="Dead R."/>
            <person name="Young S."/>
            <person name="Zeng Q."/>
            <person name="Koehrsen M."/>
            <person name="Alvarado L."/>
            <person name="Berlin A."/>
            <person name="Chapman S.B."/>
            <person name="Chen Z."/>
            <person name="Freedman E."/>
            <person name="Gellesch M."/>
            <person name="Goldberg J."/>
            <person name="Griggs A."/>
            <person name="Gujja S."/>
            <person name="Heilman E.R."/>
            <person name="Heiman D."/>
            <person name="Hepburn T."/>
            <person name="Howarth C."/>
            <person name="Jen D."/>
            <person name="Larson L."/>
            <person name="Mehta T."/>
            <person name="Neiman D."/>
            <person name="Pearson M."/>
            <person name="Roberts A."/>
            <person name="Saif S."/>
            <person name="Shea T."/>
            <person name="Shenoy N."/>
            <person name="Sisk P."/>
            <person name="Stolte C."/>
            <person name="Sykes S."/>
            <person name="Walk T."/>
            <person name="White J."/>
            <person name="Yandava C."/>
            <person name="Haas B."/>
            <person name="Nusbaum C."/>
            <person name="Birren B."/>
        </authorList>
    </citation>
    <scope>NUCLEOTIDE SEQUENCE</scope>
    <source>
        <strain evidence="2">ATCC 64411</strain>
    </source>
</reference>
<dbReference type="EMBL" id="ADBL01002421">
    <property type="status" value="NOT_ANNOTATED_CDS"/>
    <property type="molecule type" value="Genomic_DNA"/>
</dbReference>
<feature type="signal peptide" evidence="1">
    <location>
        <begin position="1"/>
        <end position="18"/>
    </location>
</feature>
<gene>
    <name evidence="2" type="ORF">MAPG_09479</name>
</gene>
<name>A0A0C4EA24_MAGP6</name>
<dbReference type="EnsemblFungi" id="MAPG_09479T0">
    <property type="protein sequence ID" value="MAPG_09479T0"/>
    <property type="gene ID" value="MAPG_09479"/>
</dbReference>
<reference evidence="2" key="3">
    <citation type="submission" date="2011-03" db="EMBL/GenBank/DDBJ databases">
        <title>Annotation of Magnaporthe poae ATCC 64411.</title>
        <authorList>
            <person name="Ma L.-J."/>
            <person name="Dead R."/>
            <person name="Young S.K."/>
            <person name="Zeng Q."/>
            <person name="Gargeya S."/>
            <person name="Fitzgerald M."/>
            <person name="Haas B."/>
            <person name="Abouelleil A."/>
            <person name="Alvarado L."/>
            <person name="Arachchi H.M."/>
            <person name="Berlin A."/>
            <person name="Brown A."/>
            <person name="Chapman S.B."/>
            <person name="Chen Z."/>
            <person name="Dunbar C."/>
            <person name="Freedman E."/>
            <person name="Gearin G."/>
            <person name="Gellesch M."/>
            <person name="Goldberg J."/>
            <person name="Griggs A."/>
            <person name="Gujja S."/>
            <person name="Heiman D."/>
            <person name="Howarth C."/>
            <person name="Larson L."/>
            <person name="Lui A."/>
            <person name="MacDonald P.J.P."/>
            <person name="Mehta T."/>
            <person name="Montmayeur A."/>
            <person name="Murphy C."/>
            <person name="Neiman D."/>
            <person name="Pearson M."/>
            <person name="Priest M."/>
            <person name="Roberts A."/>
            <person name="Saif S."/>
            <person name="Shea T."/>
            <person name="Shenoy N."/>
            <person name="Sisk P."/>
            <person name="Stolte C."/>
            <person name="Sykes S."/>
            <person name="Yandava C."/>
            <person name="Wortman J."/>
            <person name="Nusbaum C."/>
            <person name="Birren B."/>
        </authorList>
    </citation>
    <scope>NUCLEOTIDE SEQUENCE</scope>
    <source>
        <strain evidence="2">ATCC 64411</strain>
    </source>
</reference>
<dbReference type="EMBL" id="GL876976">
    <property type="protein sequence ID" value="KLU90954.1"/>
    <property type="molecule type" value="Genomic_DNA"/>
</dbReference>
<proteinExistence type="predicted"/>
<dbReference type="OrthoDB" id="3886018at2759"/>
<evidence type="ECO:0000256" key="1">
    <source>
        <dbReference type="SAM" id="SignalP"/>
    </source>
</evidence>
<keyword evidence="1" id="KW-0732">Signal</keyword>
<reference evidence="3" key="5">
    <citation type="submission" date="2015-06" db="UniProtKB">
        <authorList>
            <consortium name="EnsemblFungi"/>
        </authorList>
    </citation>
    <scope>IDENTIFICATION</scope>
    <source>
        <strain evidence="3">ATCC 64411</strain>
    </source>
</reference>
<reference evidence="4" key="2">
    <citation type="submission" date="2010-05" db="EMBL/GenBank/DDBJ databases">
        <title>The genome sequence of Magnaporthe poae strain ATCC 64411.</title>
        <authorList>
            <person name="Ma L.-J."/>
            <person name="Dead R."/>
            <person name="Young S."/>
            <person name="Zeng Q."/>
            <person name="Koehrsen M."/>
            <person name="Alvarado L."/>
            <person name="Berlin A."/>
            <person name="Chapman S.B."/>
            <person name="Chen Z."/>
            <person name="Freedman E."/>
            <person name="Gellesch M."/>
            <person name="Goldberg J."/>
            <person name="Griggs A."/>
            <person name="Gujja S."/>
            <person name="Heilman E.R."/>
            <person name="Heiman D."/>
            <person name="Hepburn T."/>
            <person name="Howarth C."/>
            <person name="Jen D."/>
            <person name="Larson L."/>
            <person name="Mehta T."/>
            <person name="Neiman D."/>
            <person name="Pearson M."/>
            <person name="Roberts A."/>
            <person name="Saif S."/>
            <person name="Shea T."/>
            <person name="Shenoy N."/>
            <person name="Sisk P."/>
            <person name="Stolte C."/>
            <person name="Sykes S."/>
            <person name="Walk T."/>
            <person name="White J."/>
            <person name="Yandava C."/>
            <person name="Haas B."/>
            <person name="Nusbaum C."/>
            <person name="Birren B."/>
        </authorList>
    </citation>
    <scope>NUCLEOTIDE SEQUENCE [LARGE SCALE GENOMIC DNA]</scope>
    <source>
        <strain evidence="4">ATCC 64411 / 73-15</strain>
    </source>
</reference>
<sequence length="285" mass="31520">MLPVTLFRALILSASAFAYPIDLLNDDRSSIPTHELVARAPAKLQPEPLQFVTVPARGSSRNMPKDPLAPNEYSKKAFVDLFKLAAQKYDKDGNIIQTPGERGKVIGIKLLRAVREGRPIVVGTKEDGTEKIVYGSSSGEWIPFENTRRTMRVTGMHGCSLAVVLTRKGVWAGHFWEDESTPGKGGCFLEATEGTGRPTDLKKDYELDEDTGAILKDKNGKPIPKTIYDKQNRDPSESYVLMDNEVKKLSTEKQHEGWMSLADVLEQKGFSSGDYMAMILTKADG</sequence>
<dbReference type="AlphaFoldDB" id="A0A0C4EA24"/>
<evidence type="ECO:0000313" key="3">
    <source>
        <dbReference type="EnsemblFungi" id="MAPG_09479T0"/>
    </source>
</evidence>
<protein>
    <submittedName>
        <fullName evidence="2 3">Uncharacterized protein</fullName>
    </submittedName>
</protein>
<dbReference type="VEuPathDB" id="FungiDB:MAPG_09479"/>
<dbReference type="Proteomes" id="UP000011715">
    <property type="component" value="Unassembled WGS sequence"/>
</dbReference>
<evidence type="ECO:0000313" key="2">
    <source>
        <dbReference type="EMBL" id="KLU90954.1"/>
    </source>
</evidence>
<organism evidence="3 4">
    <name type="scientific">Magnaporthiopsis poae (strain ATCC 64411 / 73-15)</name>
    <name type="common">Kentucky bluegrass fungus</name>
    <name type="synonym">Magnaporthe poae</name>
    <dbReference type="NCBI Taxonomy" id="644358"/>
    <lineage>
        <taxon>Eukaryota</taxon>
        <taxon>Fungi</taxon>
        <taxon>Dikarya</taxon>
        <taxon>Ascomycota</taxon>
        <taxon>Pezizomycotina</taxon>
        <taxon>Sordariomycetes</taxon>
        <taxon>Sordariomycetidae</taxon>
        <taxon>Magnaporthales</taxon>
        <taxon>Magnaporthaceae</taxon>
        <taxon>Magnaporthiopsis</taxon>
    </lineage>
</organism>
<evidence type="ECO:0000313" key="4">
    <source>
        <dbReference type="Proteomes" id="UP000011715"/>
    </source>
</evidence>